<dbReference type="Proteomes" id="UP000460272">
    <property type="component" value="Unassembled WGS sequence"/>
</dbReference>
<protein>
    <submittedName>
        <fullName evidence="3">YceI family protein</fullName>
    </submittedName>
</protein>
<proteinExistence type="inferred from homology"/>
<comment type="similarity">
    <text evidence="1">Belongs to the UPF0312 family.</text>
</comment>
<dbReference type="InterPro" id="IPR036761">
    <property type="entry name" value="TTHA0802/YceI-like_sf"/>
</dbReference>
<evidence type="ECO:0000313" key="3">
    <source>
        <dbReference type="EMBL" id="TVZ05483.1"/>
    </source>
</evidence>
<dbReference type="SMART" id="SM00867">
    <property type="entry name" value="YceI"/>
    <property type="match status" value="1"/>
</dbReference>
<organism evidence="3 4">
    <name type="scientific">Trebonia kvetii</name>
    <dbReference type="NCBI Taxonomy" id="2480626"/>
    <lineage>
        <taxon>Bacteria</taxon>
        <taxon>Bacillati</taxon>
        <taxon>Actinomycetota</taxon>
        <taxon>Actinomycetes</taxon>
        <taxon>Streptosporangiales</taxon>
        <taxon>Treboniaceae</taxon>
        <taxon>Trebonia</taxon>
    </lineage>
</organism>
<reference evidence="3 4" key="1">
    <citation type="submission" date="2018-11" db="EMBL/GenBank/DDBJ databases">
        <title>Trebonia kvetii gen.nov., sp.nov., a novel acidophilic actinobacterium, and proposal of the new actinobacterial family Treboniaceae fam. nov.</title>
        <authorList>
            <person name="Rapoport D."/>
            <person name="Sagova-Mareckova M."/>
            <person name="Sedlacek I."/>
            <person name="Provaznik J."/>
            <person name="Kralova S."/>
            <person name="Pavlinic D."/>
            <person name="Benes V."/>
            <person name="Kopecky J."/>
        </authorList>
    </citation>
    <scope>NUCLEOTIDE SEQUENCE [LARGE SCALE GENOMIC DNA]</scope>
    <source>
        <strain evidence="3 4">15Tr583</strain>
    </source>
</reference>
<keyword evidence="4" id="KW-1185">Reference proteome</keyword>
<dbReference type="InterPro" id="IPR007372">
    <property type="entry name" value="Lipid/polyisoprenoid-bd_YceI"/>
</dbReference>
<dbReference type="AlphaFoldDB" id="A0A6P2C7H5"/>
<name>A0A6P2C7H5_9ACTN</name>
<evidence type="ECO:0000256" key="1">
    <source>
        <dbReference type="ARBA" id="ARBA00008812"/>
    </source>
</evidence>
<sequence length="224" mass="22815">MTGPPDRGPAGTLDLAQVRAYGGAVADFTGTHELRPGSGRVLVKTGRAGLAARAGHDLTLEIVRWSARVTVPDAEGGGLSAATVTAELDLGSLAVREGTGGAKPLTERDRRDIQGTAGKILGEAAKATFTSSRVIPSSSASAAPAGGTPAGGAIEGMLTMRGTSRPLRLQVVSPAPGQYRGSATVKQTDFGITPYSGFFGTLKLKDEIGVEFEVTIEEIPNGSA</sequence>
<gene>
    <name evidence="3" type="ORF">EAS64_13145</name>
</gene>
<feature type="domain" description="Lipid/polyisoprenoid-binding YceI-like" evidence="2">
    <location>
        <begin position="31"/>
        <end position="217"/>
    </location>
</feature>
<accession>A0A6P2C7H5</accession>
<dbReference type="SUPFAM" id="SSF101874">
    <property type="entry name" value="YceI-like"/>
    <property type="match status" value="1"/>
</dbReference>
<dbReference type="EMBL" id="RPFW01000002">
    <property type="protein sequence ID" value="TVZ05483.1"/>
    <property type="molecule type" value="Genomic_DNA"/>
</dbReference>
<comment type="caution">
    <text evidence="3">The sequence shown here is derived from an EMBL/GenBank/DDBJ whole genome shotgun (WGS) entry which is preliminary data.</text>
</comment>
<evidence type="ECO:0000313" key="4">
    <source>
        <dbReference type="Proteomes" id="UP000460272"/>
    </source>
</evidence>
<dbReference type="OrthoDB" id="3724977at2"/>
<dbReference type="Gene3D" id="2.40.128.110">
    <property type="entry name" value="Lipid/polyisoprenoid-binding, YceI-like"/>
    <property type="match status" value="1"/>
</dbReference>
<dbReference type="Pfam" id="PF04264">
    <property type="entry name" value="YceI"/>
    <property type="match status" value="1"/>
</dbReference>
<evidence type="ECO:0000259" key="2">
    <source>
        <dbReference type="SMART" id="SM00867"/>
    </source>
</evidence>